<feature type="modified residue" description="N6-(pyridoxal phosphate)lysine" evidence="5 6">
    <location>
        <position position="39"/>
    </location>
</feature>
<dbReference type="STRING" id="1131935.PDENDC454_15989"/>
<dbReference type="EC" id="5.1.1.1" evidence="5"/>
<dbReference type="Gene3D" id="2.40.37.10">
    <property type="entry name" value="Lyase, Ornithine Decarboxylase, Chain A, domain 1"/>
    <property type="match status" value="1"/>
</dbReference>
<gene>
    <name evidence="9" type="ORF">PDENDC454_15989</name>
</gene>
<dbReference type="GO" id="GO:0009252">
    <property type="term" value="P:peptidoglycan biosynthetic process"/>
    <property type="evidence" value="ECO:0007669"/>
    <property type="project" value="TreeGrafter"/>
</dbReference>
<feature type="domain" description="Alanine racemase C-terminal" evidence="8">
    <location>
        <begin position="252"/>
        <end position="384"/>
    </location>
</feature>
<dbReference type="GO" id="GO:0030170">
    <property type="term" value="F:pyridoxal phosphate binding"/>
    <property type="evidence" value="ECO:0007669"/>
    <property type="project" value="UniProtKB-UniRule"/>
</dbReference>
<dbReference type="Gene3D" id="3.20.20.10">
    <property type="entry name" value="Alanine racemase"/>
    <property type="match status" value="1"/>
</dbReference>
<organism evidence="9 10">
    <name type="scientific">Paenibacillus dendritiformis C454</name>
    <dbReference type="NCBI Taxonomy" id="1131935"/>
    <lineage>
        <taxon>Bacteria</taxon>
        <taxon>Bacillati</taxon>
        <taxon>Bacillota</taxon>
        <taxon>Bacilli</taxon>
        <taxon>Bacillales</taxon>
        <taxon>Paenibacillaceae</taxon>
        <taxon>Paenibacillus</taxon>
    </lineage>
</organism>
<name>H3SI30_9BACL</name>
<dbReference type="RefSeq" id="WP_006677692.1">
    <property type="nucleotide sequence ID" value="NZ_AHKH01000042.1"/>
</dbReference>
<dbReference type="Proteomes" id="UP000003900">
    <property type="component" value="Unassembled WGS sequence"/>
</dbReference>
<keyword evidence="10" id="KW-1185">Reference proteome</keyword>
<dbReference type="GO" id="GO:0030632">
    <property type="term" value="P:D-alanine biosynthetic process"/>
    <property type="evidence" value="ECO:0007669"/>
    <property type="project" value="UniProtKB-UniRule"/>
</dbReference>
<comment type="pathway">
    <text evidence="5">Amino-acid biosynthesis; D-alanine biosynthesis; D-alanine from L-alanine: step 1/1.</text>
</comment>
<dbReference type="Pfam" id="PF01168">
    <property type="entry name" value="Ala_racemase_N"/>
    <property type="match status" value="1"/>
</dbReference>
<dbReference type="PRINTS" id="PR00992">
    <property type="entry name" value="ALARACEMASE"/>
</dbReference>
<dbReference type="NCBIfam" id="TIGR00492">
    <property type="entry name" value="alr"/>
    <property type="match status" value="1"/>
</dbReference>
<dbReference type="FunFam" id="2.40.37.10:FF:000006">
    <property type="entry name" value="Alanine racemase"/>
    <property type="match status" value="1"/>
</dbReference>
<accession>H3SI30</accession>
<dbReference type="PANTHER" id="PTHR30511:SF0">
    <property type="entry name" value="ALANINE RACEMASE, CATABOLIC-RELATED"/>
    <property type="match status" value="1"/>
</dbReference>
<dbReference type="Pfam" id="PF00842">
    <property type="entry name" value="Ala_racemase_C"/>
    <property type="match status" value="1"/>
</dbReference>
<dbReference type="PROSITE" id="PS00395">
    <property type="entry name" value="ALANINE_RACEMASE"/>
    <property type="match status" value="1"/>
</dbReference>
<dbReference type="SMART" id="SM01005">
    <property type="entry name" value="Ala_racemase_C"/>
    <property type="match status" value="1"/>
</dbReference>
<evidence type="ECO:0000256" key="7">
    <source>
        <dbReference type="PIRSR" id="PIRSR600821-52"/>
    </source>
</evidence>
<comment type="function">
    <text evidence="5">Catalyzes the interconversion of L-alanine and D-alanine. May also act on other amino acids.</text>
</comment>
<comment type="catalytic activity">
    <reaction evidence="1 5">
        <text>L-alanine = D-alanine</text>
        <dbReference type="Rhea" id="RHEA:20249"/>
        <dbReference type="ChEBI" id="CHEBI:57416"/>
        <dbReference type="ChEBI" id="CHEBI:57972"/>
        <dbReference type="EC" id="5.1.1.1"/>
    </reaction>
</comment>
<dbReference type="EMBL" id="AHKH01000042">
    <property type="protein sequence ID" value="EHQ61281.1"/>
    <property type="molecule type" value="Genomic_DNA"/>
</dbReference>
<dbReference type="InterPro" id="IPR029066">
    <property type="entry name" value="PLP-binding_barrel"/>
</dbReference>
<dbReference type="GO" id="GO:0005829">
    <property type="term" value="C:cytosol"/>
    <property type="evidence" value="ECO:0007669"/>
    <property type="project" value="TreeGrafter"/>
</dbReference>
<feature type="active site" description="Proton acceptor; specific for L-alanine" evidence="5">
    <location>
        <position position="273"/>
    </location>
</feature>
<keyword evidence="4 5" id="KW-0413">Isomerase</keyword>
<feature type="binding site" evidence="5 7">
    <location>
        <position position="142"/>
    </location>
    <ligand>
        <name>substrate</name>
    </ligand>
</feature>
<dbReference type="InterPro" id="IPR011079">
    <property type="entry name" value="Ala_racemase_C"/>
</dbReference>
<dbReference type="SUPFAM" id="SSF50621">
    <property type="entry name" value="Alanine racemase C-terminal domain-like"/>
    <property type="match status" value="1"/>
</dbReference>
<dbReference type="HAMAP" id="MF_01201">
    <property type="entry name" value="Ala_racemase"/>
    <property type="match status" value="1"/>
</dbReference>
<evidence type="ECO:0000256" key="1">
    <source>
        <dbReference type="ARBA" id="ARBA00000316"/>
    </source>
</evidence>
<dbReference type="FunFam" id="3.20.20.10:FF:000002">
    <property type="entry name" value="Alanine racemase"/>
    <property type="match status" value="1"/>
</dbReference>
<dbReference type="OrthoDB" id="9813814at2"/>
<keyword evidence="3 5" id="KW-0663">Pyridoxal phosphate</keyword>
<dbReference type="InterPro" id="IPR020622">
    <property type="entry name" value="Ala_racemase_pyridoxalP-BS"/>
</dbReference>
<dbReference type="InterPro" id="IPR009006">
    <property type="entry name" value="Ala_racemase/Decarboxylase_C"/>
</dbReference>
<evidence type="ECO:0000313" key="9">
    <source>
        <dbReference type="EMBL" id="EHQ61281.1"/>
    </source>
</evidence>
<comment type="cofactor">
    <cofactor evidence="2 5 6">
        <name>pyridoxal 5'-phosphate</name>
        <dbReference type="ChEBI" id="CHEBI:597326"/>
    </cofactor>
</comment>
<evidence type="ECO:0000259" key="8">
    <source>
        <dbReference type="SMART" id="SM01005"/>
    </source>
</evidence>
<evidence type="ECO:0000313" key="10">
    <source>
        <dbReference type="Proteomes" id="UP000003900"/>
    </source>
</evidence>
<evidence type="ECO:0000256" key="3">
    <source>
        <dbReference type="ARBA" id="ARBA00022898"/>
    </source>
</evidence>
<feature type="active site" description="Proton acceptor; specific for D-alanine" evidence="5">
    <location>
        <position position="39"/>
    </location>
</feature>
<dbReference type="PANTHER" id="PTHR30511">
    <property type="entry name" value="ALANINE RACEMASE"/>
    <property type="match status" value="1"/>
</dbReference>
<dbReference type="UniPathway" id="UPA00042">
    <property type="reaction ID" value="UER00497"/>
</dbReference>
<evidence type="ECO:0000256" key="4">
    <source>
        <dbReference type="ARBA" id="ARBA00023235"/>
    </source>
</evidence>
<feature type="binding site" evidence="5 7">
    <location>
        <position position="321"/>
    </location>
    <ligand>
        <name>substrate</name>
    </ligand>
</feature>
<evidence type="ECO:0000256" key="6">
    <source>
        <dbReference type="PIRSR" id="PIRSR600821-50"/>
    </source>
</evidence>
<dbReference type="CDD" id="cd00430">
    <property type="entry name" value="PLPDE_III_AR"/>
    <property type="match status" value="1"/>
</dbReference>
<evidence type="ECO:0000256" key="5">
    <source>
        <dbReference type="HAMAP-Rule" id="MF_01201"/>
    </source>
</evidence>
<dbReference type="AlphaFoldDB" id="H3SI30"/>
<dbReference type="InterPro" id="IPR001608">
    <property type="entry name" value="Ala_racemase_N"/>
</dbReference>
<sequence>MEAYYRPTRAEISLDALHHNMEAFRAALPSSTKLSVCVKANAYGHGAVEIARAAERFGADYVNVAFLDEAVQLRRAGVQVPILVLGYTPPAGIEAAFEHDISLTVFTGEWIRKLEEEAPGLSGRYGGRLLKVHVKTDTGMGRLGIRTPEDTAGCVRRLQAIAGVLVEGMFTHFAGADEKDQAYSRLQQERFQAVIDELKRQELTVPLIHASNSAAAMELPESAYDMVRVGISAYGLYPSADVNRQRIQLRPVLSLKTAIVHAKTVPAGEAISYGMHYYTSAEECIATIPVGYADGYSRMLSGKAHMLIRGRRVPVLGRICMDQCMVSLEPLAKDGPLPEPGEEVVLLGEQGEERITAEEIADHLGTIHYEVVCMVAHRMPRLYIESGKPVKVINPLLQAEAYAEAAIIDGI</sequence>
<dbReference type="GO" id="GO:0008784">
    <property type="term" value="F:alanine racemase activity"/>
    <property type="evidence" value="ECO:0007669"/>
    <property type="project" value="UniProtKB-UniRule"/>
</dbReference>
<dbReference type="SUPFAM" id="SSF51419">
    <property type="entry name" value="PLP-binding barrel"/>
    <property type="match status" value="1"/>
</dbReference>
<dbReference type="PATRIC" id="fig|1131935.3.peg.3331"/>
<dbReference type="InterPro" id="IPR000821">
    <property type="entry name" value="Ala_racemase"/>
</dbReference>
<reference evidence="9 10" key="1">
    <citation type="journal article" date="2012" name="J. Bacteriol.">
        <title>Genome Sequence of the Pattern-Forming Social Bacterium Paenibacillus dendritiformis C454 Chiral Morphotype.</title>
        <authorList>
            <person name="Sirota-Madi A."/>
            <person name="Olender T."/>
            <person name="Helman Y."/>
            <person name="Brainis I."/>
            <person name="Finkelshtein A."/>
            <person name="Roth D."/>
            <person name="Hagai E."/>
            <person name="Leshkowitz D."/>
            <person name="Brodsky L."/>
            <person name="Galatenko V."/>
            <person name="Nikolaev V."/>
            <person name="Gutnick D.L."/>
            <person name="Lancet D."/>
            <person name="Ben-Jacob E."/>
        </authorList>
    </citation>
    <scope>NUCLEOTIDE SEQUENCE [LARGE SCALE GENOMIC DNA]</scope>
    <source>
        <strain evidence="9 10">C454</strain>
    </source>
</reference>
<comment type="similarity">
    <text evidence="5">Belongs to the alanine racemase family.</text>
</comment>
<comment type="caution">
    <text evidence="9">The sequence shown here is derived from an EMBL/GenBank/DDBJ whole genome shotgun (WGS) entry which is preliminary data.</text>
</comment>
<evidence type="ECO:0000256" key="2">
    <source>
        <dbReference type="ARBA" id="ARBA00001933"/>
    </source>
</evidence>
<protein>
    <recommendedName>
        <fullName evidence="5">Alanine racemase</fullName>
        <ecNumber evidence="5">5.1.1.1</ecNumber>
    </recommendedName>
</protein>
<proteinExistence type="inferred from homology"/>